<dbReference type="AlphaFoldDB" id="A0A8X7U372"/>
<keyword evidence="2" id="KW-0217">Developmental protein</keyword>
<dbReference type="SUPFAM" id="SSF46689">
    <property type="entry name" value="Homeodomain-like"/>
    <property type="match status" value="1"/>
</dbReference>
<keyword evidence="5 9" id="KW-0371">Homeobox</keyword>
<dbReference type="Pfam" id="PF00046">
    <property type="entry name" value="Homeodomain"/>
    <property type="match status" value="1"/>
</dbReference>
<evidence type="ECO:0000256" key="7">
    <source>
        <dbReference type="ARBA" id="ARBA00023242"/>
    </source>
</evidence>
<dbReference type="GO" id="GO:0005634">
    <property type="term" value="C:nucleus"/>
    <property type="evidence" value="ECO:0007669"/>
    <property type="project" value="UniProtKB-SubCell"/>
</dbReference>
<dbReference type="InterPro" id="IPR009057">
    <property type="entry name" value="Homeodomain-like_sf"/>
</dbReference>
<dbReference type="EMBL" id="JAAMPC010000014">
    <property type="protein sequence ID" value="KAG2264555.1"/>
    <property type="molecule type" value="Genomic_DNA"/>
</dbReference>
<evidence type="ECO:0000256" key="3">
    <source>
        <dbReference type="ARBA" id="ARBA00023015"/>
    </source>
</evidence>
<dbReference type="Gene3D" id="1.10.10.60">
    <property type="entry name" value="Homeodomain-like"/>
    <property type="match status" value="1"/>
</dbReference>
<evidence type="ECO:0000313" key="12">
    <source>
        <dbReference type="EMBL" id="KAG2264555.1"/>
    </source>
</evidence>
<evidence type="ECO:0000259" key="11">
    <source>
        <dbReference type="Pfam" id="PF00046"/>
    </source>
</evidence>
<dbReference type="OrthoDB" id="1932526at2759"/>
<evidence type="ECO:0000256" key="9">
    <source>
        <dbReference type="RuleBase" id="RU000682"/>
    </source>
</evidence>
<feature type="compositionally biased region" description="Polar residues" evidence="10">
    <location>
        <begin position="21"/>
        <end position="33"/>
    </location>
</feature>
<evidence type="ECO:0000256" key="2">
    <source>
        <dbReference type="ARBA" id="ARBA00022473"/>
    </source>
</evidence>
<dbReference type="GO" id="GO:0003677">
    <property type="term" value="F:DNA binding"/>
    <property type="evidence" value="ECO:0007669"/>
    <property type="project" value="UniProtKB-KW"/>
</dbReference>
<comment type="similarity">
    <text evidence="8">Belongs to the WUS homeobox family.</text>
</comment>
<organism evidence="12 13">
    <name type="scientific">Brassica carinata</name>
    <name type="common">Ethiopian mustard</name>
    <name type="synonym">Abyssinian cabbage</name>
    <dbReference type="NCBI Taxonomy" id="52824"/>
    <lineage>
        <taxon>Eukaryota</taxon>
        <taxon>Viridiplantae</taxon>
        <taxon>Streptophyta</taxon>
        <taxon>Embryophyta</taxon>
        <taxon>Tracheophyta</taxon>
        <taxon>Spermatophyta</taxon>
        <taxon>Magnoliopsida</taxon>
        <taxon>eudicotyledons</taxon>
        <taxon>Gunneridae</taxon>
        <taxon>Pentapetalae</taxon>
        <taxon>rosids</taxon>
        <taxon>malvids</taxon>
        <taxon>Brassicales</taxon>
        <taxon>Brassicaceae</taxon>
        <taxon>Brassiceae</taxon>
        <taxon>Brassica</taxon>
    </lineage>
</organism>
<evidence type="ECO:0000256" key="6">
    <source>
        <dbReference type="ARBA" id="ARBA00023163"/>
    </source>
</evidence>
<keyword evidence="4 9" id="KW-0238">DNA-binding</keyword>
<protein>
    <recommendedName>
        <fullName evidence="11">Homeobox domain-containing protein</fullName>
    </recommendedName>
</protein>
<evidence type="ECO:0000256" key="1">
    <source>
        <dbReference type="ARBA" id="ARBA00004123"/>
    </source>
</evidence>
<evidence type="ECO:0000256" key="4">
    <source>
        <dbReference type="ARBA" id="ARBA00023125"/>
    </source>
</evidence>
<keyword evidence="7 9" id="KW-0539">Nucleus</keyword>
<dbReference type="GO" id="GO:0003700">
    <property type="term" value="F:DNA-binding transcription factor activity"/>
    <property type="evidence" value="ECO:0007669"/>
    <property type="project" value="InterPro"/>
</dbReference>
<reference evidence="12 13" key="1">
    <citation type="submission" date="2020-02" db="EMBL/GenBank/DDBJ databases">
        <authorList>
            <person name="Ma Q."/>
            <person name="Huang Y."/>
            <person name="Song X."/>
            <person name="Pei D."/>
        </authorList>
    </citation>
    <scope>NUCLEOTIDE SEQUENCE [LARGE SCALE GENOMIC DNA]</scope>
    <source>
        <strain evidence="12">Sxm20200214</strain>
        <tissue evidence="12">Leaf</tissue>
    </source>
</reference>
<accession>A0A8X7U372</accession>
<dbReference type="PANTHER" id="PTHR45940">
    <property type="entry name" value="WUSCHEL-RELATED HOMEOBOX 1-RELATED"/>
    <property type="match status" value="1"/>
</dbReference>
<feature type="region of interest" description="Disordered" evidence="10">
    <location>
        <begin position="13"/>
        <end position="33"/>
    </location>
</feature>
<keyword evidence="13" id="KW-1185">Reference proteome</keyword>
<keyword evidence="3" id="KW-0805">Transcription regulation</keyword>
<dbReference type="PANTHER" id="PTHR45940:SF19">
    <property type="entry name" value="WUSCHEL-RELATED HOMEOBOX 6"/>
    <property type="match status" value="1"/>
</dbReference>
<dbReference type="InterPro" id="IPR044555">
    <property type="entry name" value="WUSCHEL-like"/>
</dbReference>
<dbReference type="GO" id="GO:0099402">
    <property type="term" value="P:plant organ development"/>
    <property type="evidence" value="ECO:0007669"/>
    <property type="project" value="InterPro"/>
</dbReference>
<dbReference type="InterPro" id="IPR001356">
    <property type="entry name" value="HD"/>
</dbReference>
<comment type="subcellular location">
    <subcellularLocation>
        <location evidence="1 9">Nucleus</location>
    </subcellularLocation>
</comment>
<feature type="domain" description="Homeobox" evidence="11">
    <location>
        <begin position="30"/>
        <end position="86"/>
    </location>
</feature>
<evidence type="ECO:0000313" key="13">
    <source>
        <dbReference type="Proteomes" id="UP000886595"/>
    </source>
</evidence>
<gene>
    <name evidence="12" type="ORF">Bca52824_071634</name>
</gene>
<comment type="caution">
    <text evidence="12">The sequence shown here is derived from an EMBL/GenBank/DDBJ whole genome shotgun (WGS) entry which is preliminary data.</text>
</comment>
<evidence type="ECO:0000256" key="5">
    <source>
        <dbReference type="ARBA" id="ARBA00023155"/>
    </source>
</evidence>
<name>A0A8X7U372_BRACI</name>
<evidence type="ECO:0000256" key="8">
    <source>
        <dbReference type="ARBA" id="ARBA00024040"/>
    </source>
</evidence>
<evidence type="ECO:0000256" key="10">
    <source>
        <dbReference type="SAM" id="MobiDB-lite"/>
    </source>
</evidence>
<sequence length="123" mass="14535">MMNIHHHQLITGSSAELGDPINNSQTAAPSRWTPTPEQITTLVEVYRRETRTTEQIQQIASKLRKYGRIESKNVFYWFQDHKAIERELNNAVVKEMIMILTTFVNHFKTSRIDIHHQWNITYN</sequence>
<keyword evidence="6" id="KW-0804">Transcription</keyword>
<dbReference type="Proteomes" id="UP000886595">
    <property type="component" value="Unassembled WGS sequence"/>
</dbReference>
<proteinExistence type="inferred from homology"/>